<evidence type="ECO:0000313" key="2">
    <source>
        <dbReference type="Proteomes" id="UP000307999"/>
    </source>
</evidence>
<keyword evidence="2" id="KW-1185">Reference proteome</keyword>
<dbReference type="Gene3D" id="3.40.50.1820">
    <property type="entry name" value="alpha/beta hydrolase"/>
    <property type="match status" value="1"/>
</dbReference>
<sequence length="210" mass="23685">MNNPQVLFIHGFNSSPRSLKAEKAREYFQQNFANIEFHCPQLESTPDAAMQQLLAIVDSRPGSEWLFIGSSLGGYFATYLAEQLNAKAVLVNPAVRPFELLQGVLGEHTNPYTAETYLVTSAHLQSLREYFVSINHPENFLVMVQTGDEVLDYRQAVEKYQQCQMIVQQGGDHSFVGFANMLDNIVNFFQLQTCNPNNNNSINSTARLSR</sequence>
<dbReference type="OrthoDB" id="9814831at2"/>
<comment type="caution">
    <text evidence="1">The sequence shown here is derived from an EMBL/GenBank/DDBJ whole genome shotgun (WGS) entry which is preliminary data.</text>
</comment>
<dbReference type="AlphaFoldDB" id="A0A4V5NUP2"/>
<evidence type="ECO:0000313" key="1">
    <source>
        <dbReference type="EMBL" id="TKB47201.1"/>
    </source>
</evidence>
<dbReference type="RefSeq" id="WP_136734551.1">
    <property type="nucleotide sequence ID" value="NZ_SWDB01000004.1"/>
</dbReference>
<organism evidence="1 2">
    <name type="scientific">Thalassotalea mangrovi</name>
    <dbReference type="NCBI Taxonomy" id="2572245"/>
    <lineage>
        <taxon>Bacteria</taxon>
        <taxon>Pseudomonadati</taxon>
        <taxon>Pseudomonadota</taxon>
        <taxon>Gammaproteobacteria</taxon>
        <taxon>Alteromonadales</taxon>
        <taxon>Colwelliaceae</taxon>
        <taxon>Thalassotalea</taxon>
    </lineage>
</organism>
<dbReference type="EMBL" id="SWDB01000004">
    <property type="protein sequence ID" value="TKB47201.1"/>
    <property type="molecule type" value="Genomic_DNA"/>
</dbReference>
<dbReference type="InterPro" id="IPR008886">
    <property type="entry name" value="UPF0227/Esterase_YqiA"/>
</dbReference>
<protein>
    <submittedName>
        <fullName evidence="1">Esterase YqiA</fullName>
    </submittedName>
</protein>
<name>A0A4V5NUP2_9GAMM</name>
<dbReference type="PANTHER" id="PTHR35602:SF3">
    <property type="entry name" value="ESTERASE YQIA"/>
    <property type="match status" value="1"/>
</dbReference>
<gene>
    <name evidence="1" type="ORF">E8M12_02780</name>
</gene>
<proteinExistence type="predicted"/>
<dbReference type="Proteomes" id="UP000307999">
    <property type="component" value="Unassembled WGS sequence"/>
</dbReference>
<dbReference type="SUPFAM" id="SSF53474">
    <property type="entry name" value="alpha/beta-Hydrolases"/>
    <property type="match status" value="1"/>
</dbReference>
<dbReference type="InterPro" id="IPR029058">
    <property type="entry name" value="AB_hydrolase_fold"/>
</dbReference>
<reference evidence="1 2" key="1">
    <citation type="submission" date="2019-04" db="EMBL/GenBank/DDBJ databases">
        <title>Thalassotalea guangxiensis sp. nov., isolated from sediment of the coastal wetland.</title>
        <authorList>
            <person name="Zheng S."/>
            <person name="Zhang D."/>
        </authorList>
    </citation>
    <scope>NUCLEOTIDE SEQUENCE [LARGE SCALE GENOMIC DNA]</scope>
    <source>
        <strain evidence="1 2">ZS-4</strain>
    </source>
</reference>
<dbReference type="Pfam" id="PF05728">
    <property type="entry name" value="UPF0227"/>
    <property type="match status" value="1"/>
</dbReference>
<dbReference type="PANTHER" id="PTHR35602">
    <property type="entry name" value="ESTERASE YQIA-RELATED"/>
    <property type="match status" value="1"/>
</dbReference>
<accession>A0A4V5NUP2</accession>